<evidence type="ECO:0000256" key="3">
    <source>
        <dbReference type="ARBA" id="ARBA00023295"/>
    </source>
</evidence>
<dbReference type="SUPFAM" id="SSF51445">
    <property type="entry name" value="(Trans)glycosidases"/>
    <property type="match status" value="1"/>
</dbReference>
<comment type="similarity">
    <text evidence="1 4">Belongs to the glycosyl hydrolase 1 family.</text>
</comment>
<dbReference type="Pfam" id="PF00232">
    <property type="entry name" value="Glyco_hydro_1"/>
    <property type="match status" value="2"/>
</dbReference>
<organism evidence="5">
    <name type="scientific">Schizaphis graminum</name>
    <name type="common">Green bug aphid</name>
    <dbReference type="NCBI Taxonomy" id="13262"/>
    <lineage>
        <taxon>Eukaryota</taxon>
        <taxon>Metazoa</taxon>
        <taxon>Ecdysozoa</taxon>
        <taxon>Arthropoda</taxon>
        <taxon>Hexapoda</taxon>
        <taxon>Insecta</taxon>
        <taxon>Pterygota</taxon>
        <taxon>Neoptera</taxon>
        <taxon>Paraneoptera</taxon>
        <taxon>Hemiptera</taxon>
        <taxon>Sternorrhyncha</taxon>
        <taxon>Aphidomorpha</taxon>
        <taxon>Aphidoidea</taxon>
        <taxon>Aphididae</taxon>
        <taxon>Aphidini</taxon>
        <taxon>Schizaphis</taxon>
    </lineage>
</organism>
<evidence type="ECO:0000313" key="5">
    <source>
        <dbReference type="EMBL" id="MBY26773.1"/>
    </source>
</evidence>
<dbReference type="PANTHER" id="PTHR10353">
    <property type="entry name" value="GLYCOSYL HYDROLASE"/>
    <property type="match status" value="1"/>
</dbReference>
<dbReference type="EMBL" id="GGMR01014154">
    <property type="protein sequence ID" value="MBY26773.1"/>
    <property type="molecule type" value="Transcribed_RNA"/>
</dbReference>
<dbReference type="GO" id="GO:0008422">
    <property type="term" value="F:beta-glucosidase activity"/>
    <property type="evidence" value="ECO:0007669"/>
    <property type="project" value="TreeGrafter"/>
</dbReference>
<protein>
    <submittedName>
        <fullName evidence="5">Lactase-phlorizin hydrolase</fullName>
    </submittedName>
</protein>
<evidence type="ECO:0000256" key="2">
    <source>
        <dbReference type="ARBA" id="ARBA00022801"/>
    </source>
</evidence>
<sequence length="506" mass="57982">MASEKLIQFPDDFMIGTGTGAYQIEGGWDADNKAPSIWDQYFHVKNIVVSNPTAVKLAPRKKCSNFYKGTDILAVDSARIFSFVNGDVACDSYNKLDEDINNLVELGVNTYRFSISWPRVLPNVDDRHVNQAGVQYYQTLIEKLIDNNITPVVTMYHWDLPNSLQDLGGWSNPNIIGYFVNYADFLFRTFGSQVKYWSTINEPRFVAMAYGNEGMAPSIGESFNGIADYMVIRNVLLAHAAVYKLYKTKYFTEQQGEISLCIDTTAFFPENPDLEEDRDAVSKSYDFTLGVFTQPLKNGTFPQSLLDAIDKSDEYTNISIKRITEFSEKEKEDLIGSYDFIAFNYYHSFKVRPMTQTEYEKETYLLNKDLAVVSTSNSSNMEDTFKGFTQVVDWLVEKLDNPKLFVAENGIYEKQNVDESEKKIEYHRGILTELDKALKKGVVIKGYCVWSFMDSLEWSSGYFSKLFGIYSVDFNDPQRPRSKKPSFEFFQTLFKTKSLTPIESDE</sequence>
<dbReference type="GO" id="GO:0005975">
    <property type="term" value="P:carbohydrate metabolic process"/>
    <property type="evidence" value="ECO:0007669"/>
    <property type="project" value="InterPro"/>
</dbReference>
<dbReference type="AlphaFoldDB" id="A0A2S2PBD7"/>
<dbReference type="InterPro" id="IPR017853">
    <property type="entry name" value="GH"/>
</dbReference>
<evidence type="ECO:0000256" key="4">
    <source>
        <dbReference type="RuleBase" id="RU003690"/>
    </source>
</evidence>
<name>A0A2S2PBD7_SCHGA</name>
<keyword evidence="3" id="KW-0326">Glycosidase</keyword>
<dbReference type="Gene3D" id="3.20.20.80">
    <property type="entry name" value="Glycosidases"/>
    <property type="match status" value="1"/>
</dbReference>
<dbReference type="InterPro" id="IPR001360">
    <property type="entry name" value="Glyco_hydro_1"/>
</dbReference>
<dbReference type="PANTHER" id="PTHR10353:SF36">
    <property type="entry name" value="LP05116P"/>
    <property type="match status" value="1"/>
</dbReference>
<accession>A0A2S2PBD7</accession>
<proteinExistence type="inferred from homology"/>
<reference evidence="5" key="1">
    <citation type="submission" date="2018-04" db="EMBL/GenBank/DDBJ databases">
        <title>Transcriptome of Schizaphis graminum biotype I.</title>
        <authorList>
            <person name="Scully E.D."/>
            <person name="Geib S.M."/>
            <person name="Palmer N.A."/>
            <person name="Koch K."/>
            <person name="Bradshaw J."/>
            <person name="Heng-Moss T."/>
            <person name="Sarath G."/>
        </authorList>
    </citation>
    <scope>NUCLEOTIDE SEQUENCE</scope>
</reference>
<dbReference type="PRINTS" id="PR00131">
    <property type="entry name" value="GLHYDRLASE1"/>
</dbReference>
<gene>
    <name evidence="5" type="primary">Lct</name>
    <name evidence="5" type="ORF">g.125620</name>
</gene>
<keyword evidence="2 5" id="KW-0378">Hydrolase</keyword>
<evidence type="ECO:0000256" key="1">
    <source>
        <dbReference type="ARBA" id="ARBA00010838"/>
    </source>
</evidence>